<evidence type="ECO:0000313" key="4">
    <source>
        <dbReference type="EMBL" id="QDT35472.1"/>
    </source>
</evidence>
<feature type="region of interest" description="Disordered" evidence="1">
    <location>
        <begin position="1"/>
        <end position="35"/>
    </location>
</feature>
<accession>A0A517QV05</accession>
<keyword evidence="2" id="KW-0472">Membrane</keyword>
<evidence type="ECO:0000256" key="2">
    <source>
        <dbReference type="SAM" id="Phobius"/>
    </source>
</evidence>
<dbReference type="AlphaFoldDB" id="A0A517QV05"/>
<reference evidence="4 5" key="1">
    <citation type="submission" date="2019-02" db="EMBL/GenBank/DDBJ databases">
        <title>Deep-cultivation of Planctomycetes and their phenomic and genomic characterization uncovers novel biology.</title>
        <authorList>
            <person name="Wiegand S."/>
            <person name="Jogler M."/>
            <person name="Boedeker C."/>
            <person name="Pinto D."/>
            <person name="Vollmers J."/>
            <person name="Rivas-Marin E."/>
            <person name="Kohn T."/>
            <person name="Peeters S.H."/>
            <person name="Heuer A."/>
            <person name="Rast P."/>
            <person name="Oberbeckmann S."/>
            <person name="Bunk B."/>
            <person name="Jeske O."/>
            <person name="Meyerdierks A."/>
            <person name="Storesund J.E."/>
            <person name="Kallscheuer N."/>
            <person name="Luecker S."/>
            <person name="Lage O.M."/>
            <person name="Pohl T."/>
            <person name="Merkel B.J."/>
            <person name="Hornburger P."/>
            <person name="Mueller R.-W."/>
            <person name="Bruemmer F."/>
            <person name="Labrenz M."/>
            <person name="Spormann A.M."/>
            <person name="Op den Camp H."/>
            <person name="Overmann J."/>
            <person name="Amann R."/>
            <person name="Jetten M.S.M."/>
            <person name="Mascher T."/>
            <person name="Medema M.H."/>
            <person name="Devos D.P."/>
            <person name="Kaster A.-K."/>
            <person name="Ovreas L."/>
            <person name="Rohde M."/>
            <person name="Galperin M.Y."/>
            <person name="Jogler C."/>
        </authorList>
    </citation>
    <scope>NUCLEOTIDE SEQUENCE [LARGE SCALE GENOMIC DNA]</scope>
    <source>
        <strain evidence="4 5">Mal48</strain>
    </source>
</reference>
<feature type="compositionally biased region" description="Basic residues" evidence="1">
    <location>
        <begin position="22"/>
        <end position="34"/>
    </location>
</feature>
<organism evidence="4 5">
    <name type="scientific">Thalassoglobus polymorphus</name>
    <dbReference type="NCBI Taxonomy" id="2527994"/>
    <lineage>
        <taxon>Bacteria</taxon>
        <taxon>Pseudomonadati</taxon>
        <taxon>Planctomycetota</taxon>
        <taxon>Planctomycetia</taxon>
        <taxon>Planctomycetales</taxon>
        <taxon>Planctomycetaceae</taxon>
        <taxon>Thalassoglobus</taxon>
    </lineage>
</organism>
<proteinExistence type="predicted"/>
<dbReference type="Proteomes" id="UP000315724">
    <property type="component" value="Chromosome"/>
</dbReference>
<dbReference type="Pfam" id="PF13243">
    <property type="entry name" value="SQHop_cyclase_C"/>
    <property type="match status" value="1"/>
</dbReference>
<dbReference type="InterPro" id="IPR008930">
    <property type="entry name" value="Terpenoid_cyclase/PrenylTrfase"/>
</dbReference>
<dbReference type="KEGG" id="tpol:Mal48_47490"/>
<keyword evidence="5" id="KW-1185">Reference proteome</keyword>
<dbReference type="Gene3D" id="1.50.10.20">
    <property type="match status" value="2"/>
</dbReference>
<evidence type="ECO:0000259" key="3">
    <source>
        <dbReference type="Pfam" id="PF13243"/>
    </source>
</evidence>
<gene>
    <name evidence="4" type="ORF">Mal48_47490</name>
</gene>
<dbReference type="SUPFAM" id="SSF48239">
    <property type="entry name" value="Terpenoid cyclases/Protein prenyltransferases"/>
    <property type="match status" value="1"/>
</dbReference>
<name>A0A517QV05_9PLAN</name>
<keyword evidence="2" id="KW-0812">Transmembrane</keyword>
<dbReference type="InterPro" id="IPR032696">
    <property type="entry name" value="SQ_cyclase_C"/>
</dbReference>
<feature type="compositionally biased region" description="Low complexity" evidence="1">
    <location>
        <begin position="11"/>
        <end position="21"/>
    </location>
</feature>
<dbReference type="EMBL" id="CP036267">
    <property type="protein sequence ID" value="QDT35472.1"/>
    <property type="molecule type" value="Genomic_DNA"/>
</dbReference>
<feature type="transmembrane region" description="Helical" evidence="2">
    <location>
        <begin position="58"/>
        <end position="80"/>
    </location>
</feature>
<evidence type="ECO:0000313" key="5">
    <source>
        <dbReference type="Proteomes" id="UP000315724"/>
    </source>
</evidence>
<feature type="domain" description="Squalene cyclase C-terminal" evidence="3">
    <location>
        <begin position="182"/>
        <end position="266"/>
    </location>
</feature>
<dbReference type="CDD" id="cd00688">
    <property type="entry name" value="ISOPREN_C2_like"/>
    <property type="match status" value="1"/>
</dbReference>
<feature type="compositionally biased region" description="Polar residues" evidence="1">
    <location>
        <begin position="126"/>
        <end position="135"/>
    </location>
</feature>
<feature type="compositionally biased region" description="Polar residues" evidence="1">
    <location>
        <begin position="142"/>
        <end position="161"/>
    </location>
</feature>
<sequence length="519" mass="58334">MPRSILIPAMSQPSPSDQPQPKIRKRRRKRRRSRALAQIRSFQKADWKRALGGLKQSVPGLGVSLAFHVVVLFTLTWIVFQSSEQTIAPLELGWSTIVESDAQEPAETPEIVQPIVIPSISMNKNSEASQSTVQTPAEAPTTPKNQQTKPSLNLVDVSNSLRLRKQKRGEADGTGQGAKKGTGREAIQDGLRWIVKQQETDGRWRLNGDYADAGTIETDTGATALALLALLGDGQTHIDGDYQTEVRKGLEWLRQTQRANGDFFDIEEQGREAHFYSHAQATIAYCEALALTEDESLRGPAEKGVQFLIDSQNQLLGGWKYRPLNDDGIGDLSVTGWALMALHSARMANINVDLNTFALAERFLDSVQERPSTPAFYKYRPDFPVNGPQRLSMTAEGLLCRQWLGWPKDHLPMQVGAQFLNNQQNTPEWKPNRRNVYAWYYTAQTLHNLGDKNWEQWFQHTLPLIVKGQTSGGRDKGSWHPLRPLGAPHERSREAGRLYLTVMCVLILETPYRHAPLYE</sequence>
<feature type="region of interest" description="Disordered" evidence="1">
    <location>
        <begin position="126"/>
        <end position="184"/>
    </location>
</feature>
<evidence type="ECO:0000256" key="1">
    <source>
        <dbReference type="SAM" id="MobiDB-lite"/>
    </source>
</evidence>
<keyword evidence="2" id="KW-1133">Transmembrane helix</keyword>
<protein>
    <recommendedName>
        <fullName evidence="3">Squalene cyclase C-terminal domain-containing protein</fullName>
    </recommendedName>
</protein>